<keyword evidence="1" id="KW-0812">Transmembrane</keyword>
<accession>A0A8A1MFC6</accession>
<dbReference type="VEuPathDB" id="FungiDB:I7I51_01684"/>
<keyword evidence="1" id="KW-0472">Membrane</keyword>
<reference evidence="2" key="1">
    <citation type="submission" date="2021-01" db="EMBL/GenBank/DDBJ databases">
        <title>Chromosome-level genome assembly of a human fungal pathogen reveals clustering of transcriptionally co-regulated genes.</title>
        <authorList>
            <person name="Voorhies M."/>
            <person name="Cohen S."/>
            <person name="Shea T.P."/>
            <person name="Petrus S."/>
            <person name="Munoz J.F."/>
            <person name="Poplawski S."/>
            <person name="Goldman W.E."/>
            <person name="Michael T."/>
            <person name="Cuomo C.A."/>
            <person name="Sil A."/>
            <person name="Beyhan S."/>
        </authorList>
    </citation>
    <scope>NUCLEOTIDE SEQUENCE</scope>
    <source>
        <strain evidence="2">WU24</strain>
    </source>
</reference>
<evidence type="ECO:0000313" key="3">
    <source>
        <dbReference type="Proteomes" id="UP000663671"/>
    </source>
</evidence>
<gene>
    <name evidence="2" type="ORF">I7I51_01684</name>
</gene>
<evidence type="ECO:0000313" key="2">
    <source>
        <dbReference type="EMBL" id="QSS64615.1"/>
    </source>
</evidence>
<name>A0A8A1MFC6_AJECA</name>
<dbReference type="AlphaFoldDB" id="A0A8A1MFC6"/>
<protein>
    <submittedName>
        <fullName evidence="2">Uncharacterized protein</fullName>
    </submittedName>
</protein>
<proteinExistence type="predicted"/>
<keyword evidence="1" id="KW-1133">Transmembrane helix</keyword>
<feature type="transmembrane region" description="Helical" evidence="1">
    <location>
        <begin position="6"/>
        <end position="26"/>
    </location>
</feature>
<sequence length="185" mass="20504">MPAVMVTFWVAFQITAIIFIVVAAAISQAALDHTDFDQNKVAIMKMGHSTATMSSPLTTQNRSLYIIDHQELLQEIRWEDMGDFSIAVDKVALVQTAEGKSRNSSLGMGNWDHDEWLAASITPIPKRDSGMTVPILIIYLASLYVELRADNFGNCKIGDIDMRVHFGFFKQAVTVNTAAVPELKI</sequence>
<dbReference type="OrthoDB" id="10660638at2759"/>
<dbReference type="Proteomes" id="UP000663671">
    <property type="component" value="Chromosome 1"/>
</dbReference>
<organism evidence="2 3">
    <name type="scientific">Ajellomyces capsulatus</name>
    <name type="common">Darling's disease fungus</name>
    <name type="synonym">Histoplasma capsulatum</name>
    <dbReference type="NCBI Taxonomy" id="5037"/>
    <lineage>
        <taxon>Eukaryota</taxon>
        <taxon>Fungi</taxon>
        <taxon>Dikarya</taxon>
        <taxon>Ascomycota</taxon>
        <taxon>Pezizomycotina</taxon>
        <taxon>Eurotiomycetes</taxon>
        <taxon>Eurotiomycetidae</taxon>
        <taxon>Onygenales</taxon>
        <taxon>Ajellomycetaceae</taxon>
        <taxon>Histoplasma</taxon>
    </lineage>
</organism>
<evidence type="ECO:0000256" key="1">
    <source>
        <dbReference type="SAM" id="Phobius"/>
    </source>
</evidence>
<dbReference type="EMBL" id="CP069114">
    <property type="protein sequence ID" value="QSS64615.1"/>
    <property type="molecule type" value="Genomic_DNA"/>
</dbReference>